<sequence length="118" mass="11827">MTKHLVLSALGVLGAGALLSLGGGVAGASINQLSPSPGVTIDTPAFKGQNAVRNAPIGEVTAQGSVIDCKIDVVCADGKVGDTVQAAEGSSKATPFGVGKNAKFMENPPMGNWDEKLH</sequence>
<reference evidence="2" key="2">
    <citation type="submission" date="2015-09" db="EMBL/GenBank/DDBJ databases">
        <title>Draft genome sequence of Mycobacterium neoaurum DSM 44074.</title>
        <authorList>
            <person name="Croce O."/>
            <person name="Robert C."/>
            <person name="Raoult D."/>
            <person name="Drancourt M."/>
        </authorList>
    </citation>
    <scope>NUCLEOTIDE SEQUENCE</scope>
    <source>
        <strain evidence="2">DSM 44074</strain>
    </source>
</reference>
<dbReference type="AlphaFoldDB" id="A0AAV2WNQ6"/>
<dbReference type="Proteomes" id="UP000028864">
    <property type="component" value="Unassembled WGS sequence"/>
</dbReference>
<proteinExistence type="predicted"/>
<feature type="region of interest" description="Disordered" evidence="1">
    <location>
        <begin position="97"/>
        <end position="118"/>
    </location>
</feature>
<reference evidence="2" key="1">
    <citation type="submission" date="2014-05" db="EMBL/GenBank/DDBJ databases">
        <authorList>
            <person name="Urmite Genomes"/>
        </authorList>
    </citation>
    <scope>NUCLEOTIDE SEQUENCE</scope>
    <source>
        <strain evidence="2">DSM 44074</strain>
    </source>
</reference>
<evidence type="ECO:0000256" key="1">
    <source>
        <dbReference type="SAM" id="MobiDB-lite"/>
    </source>
</evidence>
<evidence type="ECO:0000313" key="2">
    <source>
        <dbReference type="EMBL" id="CDQ45920.1"/>
    </source>
</evidence>
<dbReference type="RefSeq" id="WP_030136049.1">
    <property type="nucleotide sequence ID" value="NZ_CP074376.1"/>
</dbReference>
<evidence type="ECO:0000313" key="3">
    <source>
        <dbReference type="Proteomes" id="UP000028864"/>
    </source>
</evidence>
<accession>A0AAV2WNQ6</accession>
<organism evidence="2 3">
    <name type="scientific">Mycolicibacterium neoaurum</name>
    <name type="common">Mycobacterium neoaurum</name>
    <dbReference type="NCBI Taxonomy" id="1795"/>
    <lineage>
        <taxon>Bacteria</taxon>
        <taxon>Bacillati</taxon>
        <taxon>Actinomycetota</taxon>
        <taxon>Actinomycetes</taxon>
        <taxon>Mycobacteriales</taxon>
        <taxon>Mycobacteriaceae</taxon>
        <taxon>Mycolicibacterium</taxon>
    </lineage>
</organism>
<protein>
    <submittedName>
        <fullName evidence="2">Uncharacterized protein</fullName>
    </submittedName>
</protein>
<gene>
    <name evidence="2" type="ORF">BN1047_03820</name>
</gene>
<name>A0AAV2WNQ6_MYCNE</name>
<dbReference type="EMBL" id="LK021339">
    <property type="protein sequence ID" value="CDQ45920.1"/>
    <property type="molecule type" value="Genomic_DNA"/>
</dbReference>